<evidence type="ECO:0000259" key="12">
    <source>
        <dbReference type="Pfam" id="PF00408"/>
    </source>
</evidence>
<feature type="domain" description="Alpha-D-phosphohexomutase alpha/beta/alpha" evidence="14">
    <location>
        <begin position="158"/>
        <end position="253"/>
    </location>
</feature>
<proteinExistence type="inferred from homology"/>
<comment type="similarity">
    <text evidence="1 9 10">Belongs to the phosphohexose mutase family.</text>
</comment>
<protein>
    <recommendedName>
        <fullName evidence="8 9">Phosphoglucosamine mutase</fullName>
        <ecNumber evidence="7 9">5.4.2.10</ecNumber>
    </recommendedName>
</protein>
<keyword evidence="4 9" id="KW-0460">Magnesium</keyword>
<sequence>MARLFGTDGVRGVANRELTPELAMALGSAAARRLGRAGATRRRVAVVGRDPRASGEMLEAAVIAGIAGEGVDTLRVGILPTPAVAYLTSAYDADFGVMISASHNPMPDNGIKIFGPGGHKLDDATEDRIEELVHQGPGERPTGAGIGRVVDAEDALERYLRHVGKAATTRLDPLTVVVDCAHGAASVAAPRAYRAAGANVIPIHADPDGLNINDGCGSTHMESLRSAVVSYGADLGLAHDGDADRCLAVDAHGRVIDGDAIMVVLALAMQQSGELVSDTLVATVMSNMGLHLAMRSADIEVRTTGVGDRYVLEELRAGQFSLGGEQSGHIVLPSFGTTGDGIVTGLRLMARMAQTGRSLADLAQPMQTLPQVLINVEVADKTTVADAPSVRDAVAQVEAELGDTGRILLRPSGTEQVVRVMVEAADEDTARQMAVRVADSVSAES</sequence>
<dbReference type="InterPro" id="IPR050060">
    <property type="entry name" value="Phosphoglucosamine_mutase"/>
</dbReference>
<feature type="binding site" evidence="9">
    <location>
        <position position="240"/>
    </location>
    <ligand>
        <name>Mg(2+)</name>
        <dbReference type="ChEBI" id="CHEBI:18420"/>
    </ligand>
</feature>
<dbReference type="CDD" id="cd05802">
    <property type="entry name" value="GlmM"/>
    <property type="match status" value="1"/>
</dbReference>
<name>A0A378SIV3_9MYCO</name>
<dbReference type="Pfam" id="PF00408">
    <property type="entry name" value="PGM_PMM_IV"/>
    <property type="match status" value="1"/>
</dbReference>
<dbReference type="InterPro" id="IPR016066">
    <property type="entry name" value="A-D-PHexomutase_CS"/>
</dbReference>
<dbReference type="Pfam" id="PF02878">
    <property type="entry name" value="PGM_PMM_I"/>
    <property type="match status" value="1"/>
</dbReference>
<comment type="PTM">
    <text evidence="9">Activated by phosphorylation.</text>
</comment>
<dbReference type="InterPro" id="IPR016055">
    <property type="entry name" value="A-D-PHexomutase_a/b/a-I/II/III"/>
</dbReference>
<evidence type="ECO:0000256" key="7">
    <source>
        <dbReference type="ARBA" id="ARBA00066330"/>
    </source>
</evidence>
<dbReference type="FunFam" id="3.40.120.10:FF:000002">
    <property type="entry name" value="Phosphoglucosamine mutase"/>
    <property type="match status" value="1"/>
</dbReference>
<dbReference type="EC" id="5.4.2.10" evidence="7 9"/>
<dbReference type="FunFam" id="3.40.120.10:FF:000001">
    <property type="entry name" value="Phosphoglucosamine mutase"/>
    <property type="match status" value="1"/>
</dbReference>
<comment type="catalytic activity">
    <reaction evidence="6 9 11">
        <text>alpha-D-glucosamine 1-phosphate = D-glucosamine 6-phosphate</text>
        <dbReference type="Rhea" id="RHEA:23424"/>
        <dbReference type="ChEBI" id="CHEBI:58516"/>
        <dbReference type="ChEBI" id="CHEBI:58725"/>
        <dbReference type="EC" id="5.4.2.10"/>
    </reaction>
</comment>
<feature type="binding site" evidence="9">
    <location>
        <position position="244"/>
    </location>
    <ligand>
        <name>Mg(2+)</name>
        <dbReference type="ChEBI" id="CHEBI:18420"/>
    </ligand>
</feature>
<evidence type="ECO:0000259" key="14">
    <source>
        <dbReference type="Pfam" id="PF02879"/>
    </source>
</evidence>
<feature type="binding site" description="via phosphate group" evidence="9">
    <location>
        <position position="102"/>
    </location>
    <ligand>
        <name>Mg(2+)</name>
        <dbReference type="ChEBI" id="CHEBI:18420"/>
    </ligand>
</feature>
<dbReference type="InterPro" id="IPR005841">
    <property type="entry name" value="Alpha-D-phosphohexomutase_SF"/>
</dbReference>
<dbReference type="NCBIfam" id="TIGR01455">
    <property type="entry name" value="glmM"/>
    <property type="match status" value="1"/>
</dbReference>
<evidence type="ECO:0000256" key="5">
    <source>
        <dbReference type="ARBA" id="ARBA00023235"/>
    </source>
</evidence>
<evidence type="ECO:0000256" key="6">
    <source>
        <dbReference type="ARBA" id="ARBA00050364"/>
    </source>
</evidence>
<dbReference type="SMR" id="A0A378SIV3"/>
<dbReference type="InterPro" id="IPR005845">
    <property type="entry name" value="A-D-PHexomutase_a/b/a-II"/>
</dbReference>
<accession>A0A378SIV3</accession>
<dbReference type="InterPro" id="IPR005843">
    <property type="entry name" value="A-D-PHexomutase_C"/>
</dbReference>
<dbReference type="OMA" id="SHNAMPD"/>
<evidence type="ECO:0000313" key="17">
    <source>
        <dbReference type="Proteomes" id="UP000254291"/>
    </source>
</evidence>
<dbReference type="GO" id="GO:0005829">
    <property type="term" value="C:cytosol"/>
    <property type="evidence" value="ECO:0007669"/>
    <property type="project" value="TreeGrafter"/>
</dbReference>
<dbReference type="RefSeq" id="WP_011895777.1">
    <property type="nucleotide sequence ID" value="NZ_JACKST010000147.1"/>
</dbReference>
<dbReference type="EMBL" id="UGQM01000001">
    <property type="protein sequence ID" value="STZ42058.1"/>
    <property type="molecule type" value="Genomic_DNA"/>
</dbReference>
<dbReference type="HAMAP" id="MF_01554_B">
    <property type="entry name" value="GlmM_B"/>
    <property type="match status" value="1"/>
</dbReference>
<evidence type="ECO:0000313" key="16">
    <source>
        <dbReference type="EMBL" id="STZ42058.1"/>
    </source>
</evidence>
<feature type="active site" description="Phosphoserine intermediate" evidence="9">
    <location>
        <position position="102"/>
    </location>
</feature>
<keyword evidence="5 9" id="KW-0413">Isomerase</keyword>
<evidence type="ECO:0000256" key="11">
    <source>
        <dbReference type="RuleBase" id="RU004327"/>
    </source>
</evidence>
<dbReference type="Gene3D" id="3.40.120.10">
    <property type="entry name" value="Alpha-D-Glucose-1,6-Bisphosphate, subunit A, domain 3"/>
    <property type="match status" value="3"/>
</dbReference>
<dbReference type="GO" id="GO:0006048">
    <property type="term" value="P:UDP-N-acetylglucosamine biosynthetic process"/>
    <property type="evidence" value="ECO:0007669"/>
    <property type="project" value="TreeGrafter"/>
</dbReference>
<evidence type="ECO:0000256" key="1">
    <source>
        <dbReference type="ARBA" id="ARBA00010231"/>
    </source>
</evidence>
<dbReference type="Pfam" id="PF02879">
    <property type="entry name" value="PGM_PMM_II"/>
    <property type="match status" value="1"/>
</dbReference>
<dbReference type="AlphaFoldDB" id="A0A378SIV3"/>
<dbReference type="GO" id="GO:0009252">
    <property type="term" value="P:peptidoglycan biosynthetic process"/>
    <property type="evidence" value="ECO:0007669"/>
    <property type="project" value="TreeGrafter"/>
</dbReference>
<dbReference type="Pfam" id="PF02880">
    <property type="entry name" value="PGM_PMM_III"/>
    <property type="match status" value="1"/>
</dbReference>
<feature type="domain" description="Alpha-D-phosphohexomutase alpha/beta/alpha" evidence="13">
    <location>
        <begin position="3"/>
        <end position="135"/>
    </location>
</feature>
<feature type="modified residue" description="Phosphoserine" evidence="9">
    <location>
        <position position="102"/>
    </location>
</feature>
<keyword evidence="3 9" id="KW-0479">Metal-binding</keyword>
<dbReference type="PANTHER" id="PTHR42946">
    <property type="entry name" value="PHOSPHOHEXOSE MUTASE"/>
    <property type="match status" value="1"/>
</dbReference>
<evidence type="ECO:0000256" key="4">
    <source>
        <dbReference type="ARBA" id="ARBA00022842"/>
    </source>
</evidence>
<dbReference type="GO" id="GO:0005975">
    <property type="term" value="P:carbohydrate metabolic process"/>
    <property type="evidence" value="ECO:0007669"/>
    <property type="project" value="InterPro"/>
</dbReference>
<feature type="domain" description="Alpha-D-phosphohexomutase C-terminal" evidence="12">
    <location>
        <begin position="373"/>
        <end position="439"/>
    </location>
</feature>
<dbReference type="InterPro" id="IPR005844">
    <property type="entry name" value="A-D-PHexomutase_a/b/a-I"/>
</dbReference>
<evidence type="ECO:0000256" key="3">
    <source>
        <dbReference type="ARBA" id="ARBA00022723"/>
    </source>
</evidence>
<evidence type="ECO:0000256" key="10">
    <source>
        <dbReference type="RuleBase" id="RU004326"/>
    </source>
</evidence>
<dbReference type="InterPro" id="IPR005846">
    <property type="entry name" value="A-D-PHexomutase_a/b/a-III"/>
</dbReference>
<dbReference type="Proteomes" id="UP000254291">
    <property type="component" value="Unassembled WGS sequence"/>
</dbReference>
<dbReference type="SUPFAM" id="SSF53738">
    <property type="entry name" value="Phosphoglucomutase, first 3 domains"/>
    <property type="match status" value="3"/>
</dbReference>
<evidence type="ECO:0000256" key="2">
    <source>
        <dbReference type="ARBA" id="ARBA00022553"/>
    </source>
</evidence>
<dbReference type="Gene3D" id="3.30.310.50">
    <property type="entry name" value="Alpha-D-phosphohexomutase, C-terminal domain"/>
    <property type="match status" value="1"/>
</dbReference>
<comment type="cofactor">
    <cofactor evidence="9">
        <name>Mg(2+)</name>
        <dbReference type="ChEBI" id="CHEBI:18420"/>
    </cofactor>
    <text evidence="9">Binds 1 Mg(2+) ion per subunit.</text>
</comment>
<feature type="domain" description="Alpha-D-phosphohexomutase alpha/beta/alpha" evidence="15">
    <location>
        <begin position="257"/>
        <end position="367"/>
    </location>
</feature>
<evidence type="ECO:0000259" key="15">
    <source>
        <dbReference type="Pfam" id="PF02880"/>
    </source>
</evidence>
<dbReference type="PANTHER" id="PTHR42946:SF1">
    <property type="entry name" value="PHOSPHOGLUCOMUTASE (ALPHA-D-GLUCOSE-1,6-BISPHOSPHATE-DEPENDENT)"/>
    <property type="match status" value="1"/>
</dbReference>
<dbReference type="PROSITE" id="PS00710">
    <property type="entry name" value="PGM_PMM"/>
    <property type="match status" value="1"/>
</dbReference>
<dbReference type="InterPro" id="IPR006352">
    <property type="entry name" value="GlmM_bact"/>
</dbReference>
<dbReference type="GO" id="GO:0004615">
    <property type="term" value="F:phosphomannomutase activity"/>
    <property type="evidence" value="ECO:0007669"/>
    <property type="project" value="TreeGrafter"/>
</dbReference>
<dbReference type="SUPFAM" id="SSF55957">
    <property type="entry name" value="Phosphoglucomutase, C-terminal domain"/>
    <property type="match status" value="1"/>
</dbReference>
<dbReference type="FunFam" id="3.30.310.50:FF:000001">
    <property type="entry name" value="Phosphoglucosamine mutase"/>
    <property type="match status" value="1"/>
</dbReference>
<evidence type="ECO:0000259" key="13">
    <source>
        <dbReference type="Pfam" id="PF02878"/>
    </source>
</evidence>
<comment type="function">
    <text evidence="9 11">Catalyzes the conversion of glucosamine-6-phosphate to glucosamine-1-phosphate.</text>
</comment>
<evidence type="ECO:0000256" key="8">
    <source>
        <dbReference type="ARBA" id="ARBA00068193"/>
    </source>
</evidence>
<dbReference type="GO" id="GO:0008966">
    <property type="term" value="F:phosphoglucosamine mutase activity"/>
    <property type="evidence" value="ECO:0007669"/>
    <property type="project" value="UniProtKB-UniRule"/>
</dbReference>
<keyword evidence="2 9" id="KW-0597">Phosphoprotein</keyword>
<feature type="binding site" evidence="9">
    <location>
        <position position="242"/>
    </location>
    <ligand>
        <name>Mg(2+)</name>
        <dbReference type="ChEBI" id="CHEBI:18420"/>
    </ligand>
</feature>
<dbReference type="InterPro" id="IPR036900">
    <property type="entry name" value="A-D-PHexomutase_C_sf"/>
</dbReference>
<dbReference type="GO" id="GO:0000287">
    <property type="term" value="F:magnesium ion binding"/>
    <property type="evidence" value="ECO:0007669"/>
    <property type="project" value="UniProtKB-UniRule"/>
</dbReference>
<organism evidence="16 17">
    <name type="scientific">Mycolicibacterium gilvum</name>
    <dbReference type="NCBI Taxonomy" id="1804"/>
    <lineage>
        <taxon>Bacteria</taxon>
        <taxon>Bacillati</taxon>
        <taxon>Actinomycetota</taxon>
        <taxon>Actinomycetes</taxon>
        <taxon>Mycobacteriales</taxon>
        <taxon>Mycobacteriaceae</taxon>
        <taxon>Mycolicibacterium</taxon>
    </lineage>
</organism>
<dbReference type="PRINTS" id="PR00509">
    <property type="entry name" value="PGMPMM"/>
</dbReference>
<evidence type="ECO:0000256" key="9">
    <source>
        <dbReference type="HAMAP-Rule" id="MF_01554"/>
    </source>
</evidence>
<reference evidence="16 17" key="1">
    <citation type="submission" date="2018-06" db="EMBL/GenBank/DDBJ databases">
        <authorList>
            <consortium name="Pathogen Informatics"/>
            <person name="Doyle S."/>
        </authorList>
    </citation>
    <scope>NUCLEOTIDE SEQUENCE [LARGE SCALE GENOMIC DNA]</scope>
    <source>
        <strain evidence="16 17">NCTC10742</strain>
    </source>
</reference>
<gene>
    <name evidence="9 16" type="primary">glmM</name>
    <name evidence="16" type="ORF">NCTC10742_01268</name>
</gene>